<evidence type="ECO:0000313" key="2">
    <source>
        <dbReference type="Proteomes" id="UP001632038"/>
    </source>
</evidence>
<dbReference type="EMBL" id="JAVIJP010000070">
    <property type="protein sequence ID" value="KAL3618957.1"/>
    <property type="molecule type" value="Genomic_DNA"/>
</dbReference>
<accession>A0ABD3BNW6</accession>
<reference evidence="2" key="1">
    <citation type="journal article" date="2024" name="IScience">
        <title>Strigolactones Initiate the Formation of Haustorium-like Structures in Castilleja.</title>
        <authorList>
            <person name="Buerger M."/>
            <person name="Peterson D."/>
            <person name="Chory J."/>
        </authorList>
    </citation>
    <scope>NUCLEOTIDE SEQUENCE [LARGE SCALE GENOMIC DNA]</scope>
</reference>
<gene>
    <name evidence="1" type="ORF">CASFOL_037185</name>
</gene>
<dbReference type="Proteomes" id="UP001632038">
    <property type="component" value="Unassembled WGS sequence"/>
</dbReference>
<comment type="caution">
    <text evidence="1">The sequence shown here is derived from an EMBL/GenBank/DDBJ whole genome shotgun (WGS) entry which is preliminary data.</text>
</comment>
<evidence type="ECO:0000313" key="1">
    <source>
        <dbReference type="EMBL" id="KAL3618957.1"/>
    </source>
</evidence>
<sequence length="62" mass="7269">MRHMETYKGSMNWDCGFVKDKDADLVDTLRVKYCASILMMPMNDRKDEVLRNAKLRTLIRGS</sequence>
<name>A0ABD3BNW6_9LAMI</name>
<protein>
    <submittedName>
        <fullName evidence="1">Uncharacterized protein</fullName>
    </submittedName>
</protein>
<organism evidence="1 2">
    <name type="scientific">Castilleja foliolosa</name>
    <dbReference type="NCBI Taxonomy" id="1961234"/>
    <lineage>
        <taxon>Eukaryota</taxon>
        <taxon>Viridiplantae</taxon>
        <taxon>Streptophyta</taxon>
        <taxon>Embryophyta</taxon>
        <taxon>Tracheophyta</taxon>
        <taxon>Spermatophyta</taxon>
        <taxon>Magnoliopsida</taxon>
        <taxon>eudicotyledons</taxon>
        <taxon>Gunneridae</taxon>
        <taxon>Pentapetalae</taxon>
        <taxon>asterids</taxon>
        <taxon>lamiids</taxon>
        <taxon>Lamiales</taxon>
        <taxon>Orobanchaceae</taxon>
        <taxon>Pedicularideae</taxon>
        <taxon>Castillejinae</taxon>
        <taxon>Castilleja</taxon>
    </lineage>
</organism>
<proteinExistence type="predicted"/>
<dbReference type="AlphaFoldDB" id="A0ABD3BNW6"/>
<keyword evidence="2" id="KW-1185">Reference proteome</keyword>